<protein>
    <recommendedName>
        <fullName evidence="13">O-fucosyltransferase family protein</fullName>
    </recommendedName>
</protein>
<evidence type="ECO:0000256" key="14">
    <source>
        <dbReference type="SAM" id="MobiDB-lite"/>
    </source>
</evidence>
<feature type="region of interest" description="Disordered" evidence="14">
    <location>
        <begin position="1"/>
        <end position="66"/>
    </location>
</feature>
<dbReference type="GO" id="GO:0016757">
    <property type="term" value="F:glycosyltransferase activity"/>
    <property type="evidence" value="ECO:0007669"/>
    <property type="project" value="UniProtKB-KW"/>
</dbReference>
<evidence type="ECO:0000256" key="11">
    <source>
        <dbReference type="ARBA" id="ARBA00023253"/>
    </source>
</evidence>
<keyword evidence="17" id="KW-1185">Reference proteome</keyword>
<keyword evidence="4" id="KW-0328">Glycosyltransferase</keyword>
<comment type="pathway">
    <text evidence="2">Glycan metabolism.</text>
</comment>
<evidence type="ECO:0000256" key="5">
    <source>
        <dbReference type="ARBA" id="ARBA00022679"/>
    </source>
</evidence>
<keyword evidence="10" id="KW-0325">Glycoprotein</keyword>
<dbReference type="AlphaFoldDB" id="A0A2C9W4B7"/>
<evidence type="ECO:0000256" key="10">
    <source>
        <dbReference type="ARBA" id="ARBA00023180"/>
    </source>
</evidence>
<evidence type="ECO:0000256" key="7">
    <source>
        <dbReference type="ARBA" id="ARBA00022968"/>
    </source>
</evidence>
<dbReference type="FunFam" id="3.40.50.11350:FF:000011">
    <property type="entry name" value="O-fucosyltransferase 28"/>
    <property type="match status" value="1"/>
</dbReference>
<reference evidence="17" key="1">
    <citation type="journal article" date="2016" name="Nat. Biotechnol.">
        <title>Sequencing wild and cultivated cassava and related species reveals extensive interspecific hybridization and genetic diversity.</title>
        <authorList>
            <person name="Bredeson J.V."/>
            <person name="Lyons J.B."/>
            <person name="Prochnik S.E."/>
            <person name="Wu G.A."/>
            <person name="Ha C.M."/>
            <person name="Edsinger-Gonzales E."/>
            <person name="Grimwood J."/>
            <person name="Schmutz J."/>
            <person name="Rabbi I.Y."/>
            <person name="Egesi C."/>
            <person name="Nauluvula P."/>
            <person name="Lebot V."/>
            <person name="Ndunguru J."/>
            <person name="Mkamilo G."/>
            <person name="Bart R.S."/>
            <person name="Setter T.L."/>
            <person name="Gleadow R.M."/>
            <person name="Kulakow P."/>
            <person name="Ferguson M.E."/>
            <person name="Rounsley S."/>
            <person name="Rokhsar D.S."/>
        </authorList>
    </citation>
    <scope>NUCLEOTIDE SEQUENCE [LARGE SCALE GENOMIC DNA]</scope>
    <source>
        <strain evidence="17">cv. AM560-2</strain>
    </source>
</reference>
<keyword evidence="8 15" id="KW-1133">Transmembrane helix</keyword>
<evidence type="ECO:0000256" key="15">
    <source>
        <dbReference type="SAM" id="Phobius"/>
    </source>
</evidence>
<sequence>MGHHSHSHHHNHDSSDGVSQRVNSPRFSGPMTRRAHSFKRNNNNTTAAHTTPTNNRNTHITNTNNSTSHEIDLQVNSPGSESVDVFERQSHHQHIIQRVNGVVVKSLLNKKGGFGSAVVDYGFRERKKLGQWMFFVFCGVCLFLGVLKICANGWFGSALERVASNQDIRSSTTQLHQHWNSFDYGKGVAGMERHLKMAKSGVDGEFSGIWSKPNSENFSQCIDLSRSHKMLDVKTNGYILINANGGLNQMRFGVCDMVAVAKIMKATLVLPSLDHTSYWADESDFKDLFNWQHFIDTLKNEVHIVESLPPAHAGVEPFTKTPISWSKVSYYKSEVLPLLKQHKVIYFTHTDSRLANNGIPNSIQKLRCRVNYRALRYSEAIEELANILVARMRENGNPYLALHLRYEKDMLAFTGCSHNLTTGEDEELRSMRYEVTHWKEKEINGTERRLLGGCPLTPRETSLLLKGLGFPPNTRIYLVAGEAYGKGSMQYLLDDFPNIFSHSTLATDEELNPFKNHQNMLAGLDYVIALQSDVFIYTYDGNMAKAVQGHRRFENFKKTINPDKMNFVKLVDELDEGKISWDTFSSEVKELHKDRIGAPYLREPGEFPKLEESFYANPLPGCICERKQEK</sequence>
<evidence type="ECO:0000313" key="16">
    <source>
        <dbReference type="EMBL" id="OAY53997.1"/>
    </source>
</evidence>
<name>A0A2C9W4B7_MANES</name>
<gene>
    <name evidence="16" type="ORF">MANES_03G040100v8</name>
</gene>
<evidence type="ECO:0000256" key="3">
    <source>
        <dbReference type="ARBA" id="ARBA00007737"/>
    </source>
</evidence>
<organism evidence="16 17">
    <name type="scientific">Manihot esculenta</name>
    <name type="common">Cassava</name>
    <name type="synonym">Jatropha manihot</name>
    <dbReference type="NCBI Taxonomy" id="3983"/>
    <lineage>
        <taxon>Eukaryota</taxon>
        <taxon>Viridiplantae</taxon>
        <taxon>Streptophyta</taxon>
        <taxon>Embryophyta</taxon>
        <taxon>Tracheophyta</taxon>
        <taxon>Spermatophyta</taxon>
        <taxon>Magnoliopsida</taxon>
        <taxon>eudicotyledons</taxon>
        <taxon>Gunneridae</taxon>
        <taxon>Pentapetalae</taxon>
        <taxon>rosids</taxon>
        <taxon>fabids</taxon>
        <taxon>Malpighiales</taxon>
        <taxon>Euphorbiaceae</taxon>
        <taxon>Crotonoideae</taxon>
        <taxon>Manihoteae</taxon>
        <taxon>Manihot</taxon>
    </lineage>
</organism>
<feature type="compositionally biased region" description="Polar residues" evidence="14">
    <location>
        <begin position="17"/>
        <end position="26"/>
    </location>
</feature>
<feature type="compositionally biased region" description="Basic residues" evidence="14">
    <location>
        <begin position="1"/>
        <end position="11"/>
    </location>
</feature>
<comment type="similarity">
    <text evidence="3">Belongs to the glycosyltransferase GT106 family.</text>
</comment>
<evidence type="ECO:0000256" key="9">
    <source>
        <dbReference type="ARBA" id="ARBA00023136"/>
    </source>
</evidence>
<evidence type="ECO:0000256" key="12">
    <source>
        <dbReference type="ARBA" id="ARBA00023277"/>
    </source>
</evidence>
<evidence type="ECO:0000256" key="4">
    <source>
        <dbReference type="ARBA" id="ARBA00022676"/>
    </source>
</evidence>
<evidence type="ECO:0000256" key="1">
    <source>
        <dbReference type="ARBA" id="ARBA00004606"/>
    </source>
</evidence>
<keyword evidence="7" id="KW-0735">Signal-anchor</keyword>
<accession>A0A2C9W4B7</accession>
<dbReference type="InterPro" id="IPR024709">
    <property type="entry name" value="FucosylTrfase_pln"/>
</dbReference>
<dbReference type="InterPro" id="IPR019378">
    <property type="entry name" value="GDP-Fuc_O-FucTrfase"/>
</dbReference>
<dbReference type="PANTHER" id="PTHR31741">
    <property type="entry name" value="OS02G0726500 PROTEIN-RELATED"/>
    <property type="match status" value="1"/>
</dbReference>
<dbReference type="OMA" id="NILVARM"/>
<evidence type="ECO:0000313" key="17">
    <source>
        <dbReference type="Proteomes" id="UP000091857"/>
    </source>
</evidence>
<keyword evidence="9 15" id="KW-0472">Membrane</keyword>
<dbReference type="OrthoDB" id="2015856at2759"/>
<dbReference type="CDD" id="cd11299">
    <property type="entry name" value="O-FucT_plant"/>
    <property type="match status" value="1"/>
</dbReference>
<evidence type="ECO:0000256" key="13">
    <source>
        <dbReference type="ARBA" id="ARBA00030350"/>
    </source>
</evidence>
<feature type="transmembrane region" description="Helical" evidence="15">
    <location>
        <begin position="132"/>
        <end position="155"/>
    </location>
</feature>
<keyword evidence="5" id="KW-0808">Transferase</keyword>
<evidence type="ECO:0000256" key="8">
    <source>
        <dbReference type="ARBA" id="ARBA00022989"/>
    </source>
</evidence>
<dbReference type="Gramene" id="Manes.03G040100.1.v8.1">
    <property type="protein sequence ID" value="Manes.03G040100.1.v8.1.CDS"/>
    <property type="gene ID" value="Manes.03G040100.v8.1"/>
</dbReference>
<comment type="subcellular location">
    <subcellularLocation>
        <location evidence="1">Membrane</location>
        <topology evidence="1">Single-pass type II membrane protein</topology>
    </subcellularLocation>
</comment>
<dbReference type="GO" id="GO:0006004">
    <property type="term" value="P:fucose metabolic process"/>
    <property type="evidence" value="ECO:0007669"/>
    <property type="project" value="UniProtKB-KW"/>
</dbReference>
<dbReference type="GO" id="GO:0005737">
    <property type="term" value="C:cytoplasm"/>
    <property type="evidence" value="ECO:0000318"/>
    <property type="project" value="GO_Central"/>
</dbReference>
<proteinExistence type="inferred from homology"/>
<dbReference type="Proteomes" id="UP000091857">
    <property type="component" value="Chromosome 3"/>
</dbReference>
<dbReference type="EMBL" id="CM004389">
    <property type="protein sequence ID" value="OAY53997.1"/>
    <property type="molecule type" value="Genomic_DNA"/>
</dbReference>
<keyword evidence="6 15" id="KW-0812">Transmembrane</keyword>
<keyword evidence="11" id="KW-0294">Fucose metabolism</keyword>
<keyword evidence="12" id="KW-0119">Carbohydrate metabolism</keyword>
<dbReference type="PANTHER" id="PTHR31741:SF8">
    <property type="entry name" value="O-FUCOSYLTRANSFERASE 35"/>
    <property type="match status" value="1"/>
</dbReference>
<dbReference type="Pfam" id="PF10250">
    <property type="entry name" value="O-FucT"/>
    <property type="match status" value="1"/>
</dbReference>
<dbReference type="STRING" id="3983.A0A2C9W4B7"/>
<feature type="compositionally biased region" description="Low complexity" evidence="14">
    <location>
        <begin position="40"/>
        <end position="66"/>
    </location>
</feature>
<comment type="caution">
    <text evidence="16">The sequence shown here is derived from an EMBL/GenBank/DDBJ whole genome shotgun (WGS) entry which is preliminary data.</text>
</comment>
<evidence type="ECO:0000256" key="2">
    <source>
        <dbReference type="ARBA" id="ARBA00004881"/>
    </source>
</evidence>
<dbReference type="GO" id="GO:0016020">
    <property type="term" value="C:membrane"/>
    <property type="evidence" value="ECO:0007669"/>
    <property type="project" value="UniProtKB-SubCell"/>
</dbReference>
<evidence type="ECO:0000256" key="6">
    <source>
        <dbReference type="ARBA" id="ARBA00022692"/>
    </source>
</evidence>